<dbReference type="Proteomes" id="UP000243542">
    <property type="component" value="Unassembled WGS sequence"/>
</dbReference>
<protein>
    <submittedName>
        <fullName evidence="1">Uncharacterized protein</fullName>
    </submittedName>
</protein>
<accession>A0A2A9FHS1</accession>
<organism evidence="1 2">
    <name type="scientific">Amycolatopsis sulphurea</name>
    <dbReference type="NCBI Taxonomy" id="76022"/>
    <lineage>
        <taxon>Bacteria</taxon>
        <taxon>Bacillati</taxon>
        <taxon>Actinomycetota</taxon>
        <taxon>Actinomycetes</taxon>
        <taxon>Pseudonocardiales</taxon>
        <taxon>Pseudonocardiaceae</taxon>
        <taxon>Amycolatopsis</taxon>
    </lineage>
</organism>
<dbReference type="AlphaFoldDB" id="A0A2A9FHS1"/>
<proteinExistence type="predicted"/>
<name>A0A2A9FHS1_9PSEU</name>
<comment type="caution">
    <text evidence="1">The sequence shown here is derived from an EMBL/GenBank/DDBJ whole genome shotgun (WGS) entry which is preliminary data.</text>
</comment>
<sequence>MQRESIAGEVLFVIESITGVVYIDLAIAHGVEAYIPGIRDKIVHFLRFFAE</sequence>
<gene>
    <name evidence="1" type="ORF">ATK36_5497</name>
</gene>
<dbReference type="EMBL" id="PDJK01000002">
    <property type="protein sequence ID" value="PFG50281.1"/>
    <property type="molecule type" value="Genomic_DNA"/>
</dbReference>
<keyword evidence="2" id="KW-1185">Reference proteome</keyword>
<evidence type="ECO:0000313" key="2">
    <source>
        <dbReference type="Proteomes" id="UP000243542"/>
    </source>
</evidence>
<reference evidence="1 2" key="1">
    <citation type="submission" date="2017-10" db="EMBL/GenBank/DDBJ databases">
        <title>Sequencing the genomes of 1000 actinobacteria strains.</title>
        <authorList>
            <person name="Klenk H.-P."/>
        </authorList>
    </citation>
    <scope>NUCLEOTIDE SEQUENCE [LARGE SCALE GENOMIC DNA]</scope>
    <source>
        <strain evidence="1 2">DSM 46092</strain>
    </source>
</reference>
<evidence type="ECO:0000313" key="1">
    <source>
        <dbReference type="EMBL" id="PFG50281.1"/>
    </source>
</evidence>